<evidence type="ECO:0000313" key="6">
    <source>
        <dbReference type="EMBL" id="MBR0665178.1"/>
    </source>
</evidence>
<dbReference type="InterPro" id="IPR000281">
    <property type="entry name" value="HTH_RpiR"/>
</dbReference>
<dbReference type="SUPFAM" id="SSF53697">
    <property type="entry name" value="SIS domain"/>
    <property type="match status" value="1"/>
</dbReference>
<evidence type="ECO:0000256" key="3">
    <source>
        <dbReference type="ARBA" id="ARBA00023163"/>
    </source>
</evidence>
<dbReference type="PANTHER" id="PTHR30514">
    <property type="entry name" value="GLUCOKINASE"/>
    <property type="match status" value="1"/>
</dbReference>
<dbReference type="Gene3D" id="1.10.10.10">
    <property type="entry name" value="Winged helix-like DNA-binding domain superfamily/Winged helix DNA-binding domain"/>
    <property type="match status" value="1"/>
</dbReference>
<protein>
    <submittedName>
        <fullName evidence="6">MurR/RpiR family transcriptional regulator</fullName>
    </submittedName>
</protein>
<feature type="domain" description="HTH rpiR-type" evidence="4">
    <location>
        <begin position="2"/>
        <end position="78"/>
    </location>
</feature>
<dbReference type="PANTHER" id="PTHR30514:SF18">
    <property type="entry name" value="RPIR-FAMILY TRANSCRIPTIONAL REGULATOR"/>
    <property type="match status" value="1"/>
</dbReference>
<reference evidence="7" key="1">
    <citation type="journal article" date="2021" name="Syst. Appl. Microbiol.">
        <title>Roseomonas hellenica sp. nov., isolated from roots of wild-growing Alkanna tinctoria.</title>
        <authorList>
            <person name="Rat A."/>
            <person name="Naranjo H.D."/>
            <person name="Lebbe L."/>
            <person name="Cnockaert M."/>
            <person name="Krigas N."/>
            <person name="Grigoriadou K."/>
            <person name="Maloupa E."/>
            <person name="Willems A."/>
        </authorList>
    </citation>
    <scope>NUCLEOTIDE SEQUENCE [LARGE SCALE GENOMIC DNA]</scope>
    <source>
        <strain evidence="7">LMG 31523</strain>
    </source>
</reference>
<evidence type="ECO:0000259" key="5">
    <source>
        <dbReference type="PROSITE" id="PS51464"/>
    </source>
</evidence>
<dbReference type="RefSeq" id="WP_211852849.1">
    <property type="nucleotide sequence ID" value="NZ_JAAGBB010000013.1"/>
</dbReference>
<dbReference type="SUPFAM" id="SSF46689">
    <property type="entry name" value="Homeodomain-like"/>
    <property type="match status" value="1"/>
</dbReference>
<dbReference type="PROSITE" id="PS51071">
    <property type="entry name" value="HTH_RPIR"/>
    <property type="match status" value="1"/>
</dbReference>
<evidence type="ECO:0000313" key="7">
    <source>
        <dbReference type="Proteomes" id="UP001196870"/>
    </source>
</evidence>
<dbReference type="CDD" id="cd05013">
    <property type="entry name" value="SIS_RpiR"/>
    <property type="match status" value="1"/>
</dbReference>
<dbReference type="EMBL" id="JAAGBB010000013">
    <property type="protein sequence ID" value="MBR0665178.1"/>
    <property type="molecule type" value="Genomic_DNA"/>
</dbReference>
<keyword evidence="2" id="KW-0238">DNA-binding</keyword>
<evidence type="ECO:0000256" key="2">
    <source>
        <dbReference type="ARBA" id="ARBA00023125"/>
    </source>
</evidence>
<keyword evidence="1" id="KW-0805">Transcription regulation</keyword>
<comment type="caution">
    <text evidence="6">The sequence shown here is derived from an EMBL/GenBank/DDBJ whole genome shotgun (WGS) entry which is preliminary data.</text>
</comment>
<evidence type="ECO:0000259" key="4">
    <source>
        <dbReference type="PROSITE" id="PS51071"/>
    </source>
</evidence>
<feature type="domain" description="SIS" evidence="5">
    <location>
        <begin position="138"/>
        <end position="276"/>
    </location>
</feature>
<evidence type="ECO:0000256" key="1">
    <source>
        <dbReference type="ARBA" id="ARBA00023015"/>
    </source>
</evidence>
<sequence length="303" mass="31478">MSHPADALTELLPELSGPTAAAARHILAFPEDVAVFSMRELARRMKVPPVTLVRLAQRLDFAGYDAFKRRYVEMVRQAGAGGVRGVAHSRNLDAARAVTAAAAQPAGTQGFAADVLAAEQELLRQVFAGLSATALEEAAALLAEARRVFVIGRRTAFAPAFALAYALLKARPDVLLLQDVAGAPEAALEDAGEGDLLVVVTFAPFSRLALGLAKQAAVGGARILAIAEAPIAPLRKLAGRLVFVAPSRSIAFPESATGALAIANLLVALTVARLGEAATRRIAANERRIVASGEYLLAGPAPG</sequence>
<dbReference type="PROSITE" id="PS51464">
    <property type="entry name" value="SIS"/>
    <property type="match status" value="1"/>
</dbReference>
<keyword evidence="7" id="KW-1185">Reference proteome</keyword>
<dbReference type="InterPro" id="IPR046348">
    <property type="entry name" value="SIS_dom_sf"/>
</dbReference>
<dbReference type="InterPro" id="IPR035472">
    <property type="entry name" value="RpiR-like_SIS"/>
</dbReference>
<dbReference type="InterPro" id="IPR036388">
    <property type="entry name" value="WH-like_DNA-bd_sf"/>
</dbReference>
<dbReference type="Pfam" id="PF01380">
    <property type="entry name" value="SIS"/>
    <property type="match status" value="1"/>
</dbReference>
<dbReference type="Proteomes" id="UP001196870">
    <property type="component" value="Unassembled WGS sequence"/>
</dbReference>
<organism evidence="6 7">
    <name type="scientific">Plastoroseomonas hellenica</name>
    <dbReference type="NCBI Taxonomy" id="2687306"/>
    <lineage>
        <taxon>Bacteria</taxon>
        <taxon>Pseudomonadati</taxon>
        <taxon>Pseudomonadota</taxon>
        <taxon>Alphaproteobacteria</taxon>
        <taxon>Acetobacterales</taxon>
        <taxon>Acetobacteraceae</taxon>
        <taxon>Plastoroseomonas</taxon>
    </lineage>
</organism>
<proteinExistence type="predicted"/>
<dbReference type="InterPro" id="IPR009057">
    <property type="entry name" value="Homeodomain-like_sf"/>
</dbReference>
<dbReference type="InterPro" id="IPR001347">
    <property type="entry name" value="SIS_dom"/>
</dbReference>
<dbReference type="InterPro" id="IPR047640">
    <property type="entry name" value="RpiR-like"/>
</dbReference>
<gene>
    <name evidence="6" type="ORF">GXW71_12510</name>
</gene>
<dbReference type="Gene3D" id="3.40.50.10490">
    <property type="entry name" value="Glucose-6-phosphate isomerase like protein, domain 1"/>
    <property type="match status" value="1"/>
</dbReference>
<accession>A0ABS5EXZ3</accession>
<keyword evidence="3" id="KW-0804">Transcription</keyword>
<name>A0ABS5EXZ3_9PROT</name>